<gene>
    <name evidence="1" type="ordered locus">BafPKo_0384</name>
</gene>
<dbReference type="EMBL" id="CP002933">
    <property type="protein sequence ID" value="AEL69610.1"/>
    <property type="molecule type" value="Genomic_DNA"/>
</dbReference>
<protein>
    <submittedName>
        <fullName evidence="1">Uncharacterized protein</fullName>
    </submittedName>
</protein>
<reference evidence="1 2" key="1">
    <citation type="journal article" date="2011" name="J. Bacteriol.">
        <title>Whole-genome sequences of two Borrelia afzelii and two Borrelia garinii Lyme disease agent isolates.</title>
        <authorList>
            <person name="Casjens S.R."/>
            <person name="Mongodin E.F."/>
            <person name="Qiu W.-G."/>
            <person name="Dunn J.J."/>
            <person name="Luft B.J."/>
            <person name="Fraser-Liggett C.M."/>
            <person name="Schutzer S.E."/>
        </authorList>
    </citation>
    <scope>NUCLEOTIDE SEQUENCE [LARGE SCALE GENOMIC DNA]</scope>
    <source>
        <strain evidence="1 2">PKo</strain>
    </source>
</reference>
<dbReference type="KEGG" id="bafz:BafPKo_0384"/>
<dbReference type="PATRIC" id="fig|390236.22.peg.377"/>
<organism evidence="1 2">
    <name type="scientific">Borreliella afzelii (strain PKo)</name>
    <name type="common">Borrelia afzelii</name>
    <dbReference type="NCBI Taxonomy" id="390236"/>
    <lineage>
        <taxon>Bacteria</taxon>
        <taxon>Pseudomonadati</taxon>
        <taxon>Spirochaetota</taxon>
        <taxon>Spirochaetia</taxon>
        <taxon>Spirochaetales</taxon>
        <taxon>Borreliaceae</taxon>
        <taxon>Borreliella</taxon>
    </lineage>
</organism>
<keyword evidence="2" id="KW-1185">Reference proteome</keyword>
<dbReference type="AlphaFoldDB" id="G0IS29"/>
<proteinExistence type="predicted"/>
<accession>G0IS29</accession>
<evidence type="ECO:0000313" key="2">
    <source>
        <dbReference type="Proteomes" id="UP000005216"/>
    </source>
</evidence>
<dbReference type="Proteomes" id="UP000005216">
    <property type="component" value="Chromosome"/>
</dbReference>
<dbReference type="HOGENOM" id="CLU_2841114_0_0_12"/>
<sequence>MSSITPSTNIDILILLEPDSYSIPTQTRSQQNAEYKINPHTERFSISIIQTKIMCFLYLKIKNIN</sequence>
<name>G0IS29_BORAP</name>
<evidence type="ECO:0000313" key="1">
    <source>
        <dbReference type="EMBL" id="AEL69610.1"/>
    </source>
</evidence>